<dbReference type="InterPro" id="IPR011050">
    <property type="entry name" value="Pectin_lyase_fold/virulence"/>
</dbReference>
<dbReference type="RefSeq" id="WP_068823743.1">
    <property type="nucleotide sequence ID" value="NZ_LWHJ01000032.1"/>
</dbReference>
<dbReference type="PANTHER" id="PTHR31683">
    <property type="entry name" value="PECTATE LYASE 18-RELATED"/>
    <property type="match status" value="1"/>
</dbReference>
<evidence type="ECO:0000313" key="5">
    <source>
        <dbReference type="EMBL" id="OAQ37920.1"/>
    </source>
</evidence>
<keyword evidence="3" id="KW-0732">Signal</keyword>
<dbReference type="GO" id="GO:0030570">
    <property type="term" value="F:pectate lyase activity"/>
    <property type="evidence" value="ECO:0007669"/>
    <property type="project" value="InterPro"/>
</dbReference>
<keyword evidence="2" id="KW-0964">Secreted</keyword>
<dbReference type="Gene3D" id="2.160.20.10">
    <property type="entry name" value="Single-stranded right-handed beta-helix, Pectin lyase-like"/>
    <property type="match status" value="1"/>
</dbReference>
<keyword evidence="2" id="KW-0119">Carbohydrate metabolism</keyword>
<comment type="subcellular location">
    <subcellularLocation>
        <location evidence="2">Secreted</location>
    </subcellularLocation>
</comment>
<dbReference type="InterPro" id="IPR045032">
    <property type="entry name" value="PEL"/>
</dbReference>
<dbReference type="Gene3D" id="2.60.40.2340">
    <property type="match status" value="2"/>
</dbReference>
<dbReference type="SUPFAM" id="SSF51126">
    <property type="entry name" value="Pectin lyase-like"/>
    <property type="match status" value="1"/>
</dbReference>
<evidence type="ECO:0000259" key="4">
    <source>
        <dbReference type="SMART" id="SM00656"/>
    </source>
</evidence>
<dbReference type="AlphaFoldDB" id="A0A179DB39"/>
<dbReference type="EMBL" id="LWHJ01000032">
    <property type="protein sequence ID" value="OAQ37920.1"/>
    <property type="molecule type" value="Genomic_DNA"/>
</dbReference>
<dbReference type="Pfam" id="PF18962">
    <property type="entry name" value="Por_Secre_tail"/>
    <property type="match status" value="1"/>
</dbReference>
<comment type="caution">
    <text evidence="5">The sequence shown here is derived from an EMBL/GenBank/DDBJ whole genome shotgun (WGS) entry which is preliminary data.</text>
</comment>
<dbReference type="GO" id="GO:0005576">
    <property type="term" value="C:extracellular region"/>
    <property type="evidence" value="ECO:0007669"/>
    <property type="project" value="UniProtKB-SubCell"/>
</dbReference>
<dbReference type="InterPro" id="IPR002022">
    <property type="entry name" value="Pec_lyase"/>
</dbReference>
<feature type="signal peptide" evidence="3">
    <location>
        <begin position="1"/>
        <end position="20"/>
    </location>
</feature>
<sequence>MKKILLLVVFLLSFKAITKAQTTLINTQFNSTTLAALLASDGTISPTKTADGVCSQGMIQINSPSGYLEAALSSCSSFTVNMKSTSTSTRTVTIKYKKSGEAAYTTLTPTLAVSTAASYNLTTLYPVLNSASGINIRIEATSGNTQVHDLVAISGGLSSAAEITSFKMNSQVGNEVINTSTGSISINVLNGTSLTNVAPLSIGISNLSNISPTASATRNFSGGNLVSYTVTAESGAIKMWNVTVSQVSSAAKNITDFRLANSQLGIAIINETAGTITVNMPDNANLNNIIPKYIYASANSTISPAVNTARNFGTSLSYTVTAQDNSTKIWTIIINPINVTGFPSLNFNNVVGFASIAADGFTGPTTGGMAQIAGRTNDTVYINGPSEFAKLCDVLQKRIKYKFYSNNPLTIVLEPGIYTGAGGTESIWANSMLTIQEQENLTIIGRRGVTINFGINVKRSSNILIRNISIQDYYDDGINIGEPETHHVWVDHCTVGHPTAFPADSEHPDGGVDVKDGASYVTISWTKFRYSWKTSLNGHSDNPAQGVIDNGRLKITYYANHFFNTNSRNPRIRFGEVHVLNNLEEQVQLYGIAAANSASVYAENNFFLNTRWGMYADRTDADFKAVFGNNSDDVFTSKTGNYPATGLKQVGNEYDDSGLPVITAQINPAMLNPGGRSIKFDEFNPTAVFSPSSYYTYTPIAASVVRTVVPLLAGADIVEFFPKANTNAQTLPLKLLAFDAKLENSSNPSVKLSWTTTDEVNTKDFEINRKGDFGDFEKISTQIAINKSGIHQYSFNDKSPLNGNNYYQLKQNDNDGKATLSKIEFVKVGITQEQVLSVYPNPANDIIIVNHGLNSKGGLIRVIDVNGKLVLNHLVSANQAISELDISKLSSGIYMINYQTDLNTSSIKMIKK</sequence>
<evidence type="ECO:0000256" key="1">
    <source>
        <dbReference type="ARBA" id="ARBA00023239"/>
    </source>
</evidence>
<name>A0A179DB39_9SPHI</name>
<dbReference type="InterPro" id="IPR026444">
    <property type="entry name" value="Secre_tail"/>
</dbReference>
<keyword evidence="2" id="KW-0624">Polysaccharide degradation</keyword>
<dbReference type="Pfam" id="PF00544">
    <property type="entry name" value="Pectate_lyase_4"/>
    <property type="match status" value="1"/>
</dbReference>
<dbReference type="GO" id="GO:0000272">
    <property type="term" value="P:polysaccharide catabolic process"/>
    <property type="evidence" value="ECO:0007669"/>
    <property type="project" value="UniProtKB-KW"/>
</dbReference>
<dbReference type="SMART" id="SM00656">
    <property type="entry name" value="Amb_all"/>
    <property type="match status" value="1"/>
</dbReference>
<gene>
    <name evidence="5" type="ORF">A5893_16240</name>
</gene>
<keyword evidence="1 2" id="KW-0456">Lyase</keyword>
<dbReference type="InterPro" id="IPR012334">
    <property type="entry name" value="Pectin_lyas_fold"/>
</dbReference>
<evidence type="ECO:0000256" key="3">
    <source>
        <dbReference type="SAM" id="SignalP"/>
    </source>
</evidence>
<dbReference type="OrthoDB" id="9804661at2"/>
<accession>A0A179DB39</accession>
<feature type="chain" id="PRO_5008100294" description="Pectate lyase domain-containing protein" evidence="3">
    <location>
        <begin position="21"/>
        <end position="912"/>
    </location>
</feature>
<organism evidence="5 6">
    <name type="scientific">Pedobacter psychrophilus</name>
    <dbReference type="NCBI Taxonomy" id="1826909"/>
    <lineage>
        <taxon>Bacteria</taxon>
        <taxon>Pseudomonadati</taxon>
        <taxon>Bacteroidota</taxon>
        <taxon>Sphingobacteriia</taxon>
        <taxon>Sphingobacteriales</taxon>
        <taxon>Sphingobacteriaceae</taxon>
        <taxon>Pedobacter</taxon>
    </lineage>
</organism>
<comment type="similarity">
    <text evidence="2">Belongs to the polysaccharide lyase 1 family.</text>
</comment>
<dbReference type="PANTHER" id="PTHR31683:SF18">
    <property type="entry name" value="PECTATE LYASE 21-RELATED"/>
    <property type="match status" value="1"/>
</dbReference>
<dbReference type="NCBIfam" id="TIGR04183">
    <property type="entry name" value="Por_Secre_tail"/>
    <property type="match status" value="1"/>
</dbReference>
<evidence type="ECO:0000256" key="2">
    <source>
        <dbReference type="RuleBase" id="RU361173"/>
    </source>
</evidence>
<protein>
    <recommendedName>
        <fullName evidence="4">Pectate lyase domain-containing protein</fullName>
    </recommendedName>
</protein>
<proteinExistence type="inferred from homology"/>
<reference evidence="5 6" key="1">
    <citation type="submission" date="2016-04" db="EMBL/GenBank/DDBJ databases">
        <authorList>
            <person name="Evans L.H."/>
            <person name="Alamgir A."/>
            <person name="Owens N."/>
            <person name="Weber N.D."/>
            <person name="Virtaneva K."/>
            <person name="Barbian K."/>
            <person name="Babar A."/>
            <person name="Rosenke K."/>
        </authorList>
    </citation>
    <scope>NUCLEOTIDE SEQUENCE [LARGE SCALE GENOMIC DNA]</scope>
    <source>
        <strain evidence="5 6">CCM 8644</strain>
    </source>
</reference>
<dbReference type="STRING" id="1826909.A5893_16240"/>
<keyword evidence="6" id="KW-1185">Reference proteome</keyword>
<reference evidence="5 6" key="2">
    <citation type="submission" date="2016-06" db="EMBL/GenBank/DDBJ databases">
        <title>Pedobacter psychrophilus sp. nov., isolated from Antarctic fragmentary rock.</title>
        <authorList>
            <person name="Svec P."/>
        </authorList>
    </citation>
    <scope>NUCLEOTIDE SEQUENCE [LARGE SCALE GENOMIC DNA]</scope>
    <source>
        <strain evidence="5 6">CCM 8644</strain>
    </source>
</reference>
<feature type="domain" description="Pectate lyase" evidence="4">
    <location>
        <begin position="394"/>
        <end position="613"/>
    </location>
</feature>
<dbReference type="Proteomes" id="UP000078459">
    <property type="component" value="Unassembled WGS sequence"/>
</dbReference>
<evidence type="ECO:0000313" key="6">
    <source>
        <dbReference type="Proteomes" id="UP000078459"/>
    </source>
</evidence>